<dbReference type="InterPro" id="IPR020845">
    <property type="entry name" value="AMP-binding_CS"/>
</dbReference>
<dbReference type="GO" id="GO:0031956">
    <property type="term" value="F:medium-chain fatty acid-CoA ligase activity"/>
    <property type="evidence" value="ECO:0007669"/>
    <property type="project" value="TreeGrafter"/>
</dbReference>
<dbReference type="Pfam" id="PF00501">
    <property type="entry name" value="AMP-binding"/>
    <property type="match status" value="1"/>
</dbReference>
<dbReference type="InterPro" id="IPR025110">
    <property type="entry name" value="AMP-bd_C"/>
</dbReference>
<keyword evidence="2" id="KW-0436">Ligase</keyword>
<evidence type="ECO:0000259" key="3">
    <source>
        <dbReference type="Pfam" id="PF00501"/>
    </source>
</evidence>
<dbReference type="PANTHER" id="PTHR43201">
    <property type="entry name" value="ACYL-COA SYNTHETASE"/>
    <property type="match status" value="1"/>
</dbReference>
<evidence type="ECO:0000313" key="6">
    <source>
        <dbReference type="Proteomes" id="UP000054596"/>
    </source>
</evidence>
<comment type="caution">
    <text evidence="5">The sequence shown here is derived from an EMBL/GenBank/DDBJ whole genome shotgun (WGS) entry which is preliminary data.</text>
</comment>
<dbReference type="EMBL" id="FCOJ02000018">
    <property type="protein sequence ID" value="SAK60895.1"/>
    <property type="molecule type" value="Genomic_DNA"/>
</dbReference>
<feature type="domain" description="AMP-binding enzyme C-terminal" evidence="4">
    <location>
        <begin position="446"/>
        <end position="521"/>
    </location>
</feature>
<accession>A0A158AT10</accession>
<feature type="domain" description="AMP-dependent synthetase/ligase" evidence="3">
    <location>
        <begin position="30"/>
        <end position="396"/>
    </location>
</feature>
<dbReference type="SUPFAM" id="SSF56801">
    <property type="entry name" value="Acetyl-CoA synthetase-like"/>
    <property type="match status" value="1"/>
</dbReference>
<evidence type="ECO:0000256" key="2">
    <source>
        <dbReference type="ARBA" id="ARBA00022598"/>
    </source>
</evidence>
<dbReference type="PANTHER" id="PTHR43201:SF5">
    <property type="entry name" value="MEDIUM-CHAIN ACYL-COA LIGASE ACSF2, MITOCHONDRIAL"/>
    <property type="match status" value="1"/>
</dbReference>
<name>A0A158AT10_9BURK</name>
<sequence length="544" mass="58885">MATQDNPHDAVVPLPEDIEWETTVEIIWGHASRQPHKLALVACSLDGTIKRLTYEQLTSRAEDVAAGLRDHGIVPGDRIAIVLGNAAAYEFVLTELACARLGAVAVLINPGSKRDELRHALDLTECRAVVAGKEVVAEIRALGSQLPALGPIFEVHRQGETGILDWQLLLAPKRALGASHPRPKPSDDAYIVMTSGTTGKPKAVVLSHANSVAGGAAMARGWGIRADDIVQTPIPLTTSAGAFVSRMGPFFAGATLIIDPPFDAEVTFARVSAEGTTVLAVVPSIIIFMTEQFVPERHSLDTVRLFCFGSAPITVSTLERVNKVFPWIKLGQIYGMTESATVGSYLSPDEFAEHHGSIGKPVLSQMRIVDEKDADVEPGTRGQILIRGPSVMKGYHRDPEATASALSGGWLHTGDIGYRDDNGYYFHVDRSKDMIVRGGHKVGSVEVENVLLQHKAVKDAAVIAVPHPKLGEDVFAFAVVRDEAGVDVQELVQFCREKLIDYKVPRRIALIGALPRNLAGKIDKRKLRQDAQDILTSVTSFPER</sequence>
<gene>
    <name evidence="5" type="ORF">AWB82_02908</name>
</gene>
<evidence type="ECO:0000313" key="5">
    <source>
        <dbReference type="EMBL" id="SAK60895.1"/>
    </source>
</evidence>
<dbReference type="FunFam" id="3.30.300.30:FF:000008">
    <property type="entry name" value="2,3-dihydroxybenzoate-AMP ligase"/>
    <property type="match status" value="1"/>
</dbReference>
<keyword evidence="6" id="KW-1185">Reference proteome</keyword>
<comment type="similarity">
    <text evidence="1">Belongs to the ATP-dependent AMP-binding enzyme family.</text>
</comment>
<organism evidence="5 6">
    <name type="scientific">Caballeronia glebae</name>
    <dbReference type="NCBI Taxonomy" id="1777143"/>
    <lineage>
        <taxon>Bacteria</taxon>
        <taxon>Pseudomonadati</taxon>
        <taxon>Pseudomonadota</taxon>
        <taxon>Betaproteobacteria</taxon>
        <taxon>Burkholderiales</taxon>
        <taxon>Burkholderiaceae</taxon>
        <taxon>Caballeronia</taxon>
    </lineage>
</organism>
<reference evidence="5" key="1">
    <citation type="submission" date="2016-01" db="EMBL/GenBank/DDBJ databases">
        <authorList>
            <person name="Peeters C."/>
        </authorList>
    </citation>
    <scope>NUCLEOTIDE SEQUENCE [LARGE SCALE GENOMIC DNA]</scope>
    <source>
        <strain evidence="5">LMG 29325</strain>
    </source>
</reference>
<protein>
    <submittedName>
        <fullName evidence="5">AMP-binding protein</fullName>
    </submittedName>
</protein>
<dbReference type="AlphaFoldDB" id="A0A158AT10"/>
<dbReference type="PROSITE" id="PS00455">
    <property type="entry name" value="AMP_BINDING"/>
    <property type="match status" value="1"/>
</dbReference>
<dbReference type="STRING" id="1777143.AWB82_02908"/>
<dbReference type="InterPro" id="IPR045851">
    <property type="entry name" value="AMP-bd_C_sf"/>
</dbReference>
<dbReference type="Gene3D" id="3.40.50.12780">
    <property type="entry name" value="N-terminal domain of ligase-like"/>
    <property type="match status" value="1"/>
</dbReference>
<dbReference type="Proteomes" id="UP000054596">
    <property type="component" value="Unassembled WGS sequence"/>
</dbReference>
<dbReference type="RefSeq" id="WP_086968160.1">
    <property type="nucleotide sequence ID" value="NZ_FCOJ02000018.1"/>
</dbReference>
<dbReference type="OrthoDB" id="9766486at2"/>
<proteinExistence type="inferred from homology"/>
<evidence type="ECO:0000256" key="1">
    <source>
        <dbReference type="ARBA" id="ARBA00006432"/>
    </source>
</evidence>
<dbReference type="Pfam" id="PF13193">
    <property type="entry name" value="AMP-binding_C"/>
    <property type="match status" value="1"/>
</dbReference>
<dbReference type="InterPro" id="IPR000873">
    <property type="entry name" value="AMP-dep_synth/lig_dom"/>
</dbReference>
<dbReference type="Gene3D" id="3.30.300.30">
    <property type="match status" value="1"/>
</dbReference>
<evidence type="ECO:0000259" key="4">
    <source>
        <dbReference type="Pfam" id="PF13193"/>
    </source>
</evidence>
<dbReference type="GO" id="GO:0006631">
    <property type="term" value="P:fatty acid metabolic process"/>
    <property type="evidence" value="ECO:0007669"/>
    <property type="project" value="TreeGrafter"/>
</dbReference>
<dbReference type="InterPro" id="IPR042099">
    <property type="entry name" value="ANL_N_sf"/>
</dbReference>